<evidence type="ECO:0000259" key="1">
    <source>
        <dbReference type="Pfam" id="PF13788"/>
    </source>
</evidence>
<gene>
    <name evidence="2" type="ORF">DVJ83_11265</name>
</gene>
<evidence type="ECO:0000313" key="2">
    <source>
        <dbReference type="EMBL" id="AXG99610.1"/>
    </source>
</evidence>
<dbReference type="RefSeq" id="WP_114672405.1">
    <property type="nucleotide sequence ID" value="NZ_CALTYN010000165.1"/>
</dbReference>
<dbReference type="Proteomes" id="UP000253744">
    <property type="component" value="Chromosome"/>
</dbReference>
<organism evidence="2 3">
    <name type="scientific">Deinococcus wulumuqiensis</name>
    <dbReference type="NCBI Taxonomy" id="980427"/>
    <lineage>
        <taxon>Bacteria</taxon>
        <taxon>Thermotogati</taxon>
        <taxon>Deinococcota</taxon>
        <taxon>Deinococci</taxon>
        <taxon>Deinococcales</taxon>
        <taxon>Deinococcaceae</taxon>
        <taxon>Deinococcus</taxon>
    </lineage>
</organism>
<dbReference type="Pfam" id="PF13788">
    <property type="entry name" value="DUF4180"/>
    <property type="match status" value="1"/>
</dbReference>
<name>A0A345IIT8_9DEIO</name>
<sequence>MPQFLDRFPLRTAADIPDLIGAAYGQDAVLLTVDDLAPEFLDLKTGLLGELFQKVTNYRLPLALVLPDADAYGPRFSELVLEHRSHPLIRFFADESAARAWLARV</sequence>
<evidence type="ECO:0000313" key="3">
    <source>
        <dbReference type="Proteomes" id="UP000253744"/>
    </source>
</evidence>
<proteinExistence type="predicted"/>
<dbReference type="AlphaFoldDB" id="A0A345IIT8"/>
<dbReference type="InterPro" id="IPR025438">
    <property type="entry name" value="DUF4180"/>
</dbReference>
<accession>A0A345IIT8</accession>
<dbReference type="STRING" id="1288484.GCA_000348665_02272"/>
<reference evidence="2 3" key="1">
    <citation type="submission" date="2018-07" db="EMBL/GenBank/DDBJ databases">
        <title>Complete Genome and Methylome Analysis of Deinococcus wulumuqiensis NEB 479.</title>
        <authorList>
            <person name="Fomenkov A."/>
            <person name="Luyten Y."/>
            <person name="Vincze T."/>
            <person name="Anton B.P."/>
            <person name="Clark T."/>
            <person name="Roberts R.J."/>
            <person name="Morgan R.D."/>
        </authorList>
    </citation>
    <scope>NUCLEOTIDE SEQUENCE [LARGE SCALE GENOMIC DNA]</scope>
    <source>
        <strain evidence="2 3">NEB 479</strain>
    </source>
</reference>
<protein>
    <submittedName>
        <fullName evidence="2">DUF4180 domain-containing protein</fullName>
    </submittedName>
</protein>
<dbReference type="EMBL" id="CP031158">
    <property type="protein sequence ID" value="AXG99610.1"/>
    <property type="molecule type" value="Genomic_DNA"/>
</dbReference>
<dbReference type="KEGG" id="dwu:DVJ83_11265"/>
<feature type="domain" description="DUF4180" evidence="1">
    <location>
        <begin position="9"/>
        <end position="102"/>
    </location>
</feature>